<evidence type="ECO:0000313" key="1">
    <source>
        <dbReference type="EMBL" id="VEN52752.1"/>
    </source>
</evidence>
<accession>A0A653CY06</accession>
<evidence type="ECO:0000313" key="2">
    <source>
        <dbReference type="Proteomes" id="UP000410492"/>
    </source>
</evidence>
<organism evidence="1 2">
    <name type="scientific">Callosobruchus maculatus</name>
    <name type="common">Southern cowpea weevil</name>
    <name type="synonym">Pulse bruchid</name>
    <dbReference type="NCBI Taxonomy" id="64391"/>
    <lineage>
        <taxon>Eukaryota</taxon>
        <taxon>Metazoa</taxon>
        <taxon>Ecdysozoa</taxon>
        <taxon>Arthropoda</taxon>
        <taxon>Hexapoda</taxon>
        <taxon>Insecta</taxon>
        <taxon>Pterygota</taxon>
        <taxon>Neoptera</taxon>
        <taxon>Endopterygota</taxon>
        <taxon>Coleoptera</taxon>
        <taxon>Polyphaga</taxon>
        <taxon>Cucujiformia</taxon>
        <taxon>Chrysomeloidea</taxon>
        <taxon>Chrysomelidae</taxon>
        <taxon>Bruchinae</taxon>
        <taxon>Bruchini</taxon>
        <taxon>Callosobruchus</taxon>
    </lineage>
</organism>
<sequence>MRTKLLQKSKVTRSFSQKALSVKKPLAKNGGCVKKRIKKERCNTPERWSRRIRKLPPITIDVLEVRRRPLRTRSCIPLRCCDKEQKPGSARRSLSKSAKHRRQSHIEIVRVMPVVVYLKNNKPRLKALSEDTEIALKKKCSKGSKTTLDNIQKIKKECEHLEKKWSRILKVPPKIG</sequence>
<dbReference type="EMBL" id="CAACVG010009281">
    <property type="protein sequence ID" value="VEN52752.1"/>
    <property type="molecule type" value="Genomic_DNA"/>
</dbReference>
<dbReference type="OrthoDB" id="6735078at2759"/>
<name>A0A653CY06_CALMS</name>
<reference evidence="1 2" key="1">
    <citation type="submission" date="2019-01" db="EMBL/GenBank/DDBJ databases">
        <authorList>
            <person name="Sayadi A."/>
        </authorList>
    </citation>
    <scope>NUCLEOTIDE SEQUENCE [LARGE SCALE GENOMIC DNA]</scope>
</reference>
<proteinExistence type="predicted"/>
<keyword evidence="2" id="KW-1185">Reference proteome</keyword>
<dbReference type="Proteomes" id="UP000410492">
    <property type="component" value="Unassembled WGS sequence"/>
</dbReference>
<gene>
    <name evidence="1" type="ORF">CALMAC_LOCUS12774</name>
</gene>
<dbReference type="AlphaFoldDB" id="A0A653CY06"/>
<evidence type="ECO:0008006" key="3">
    <source>
        <dbReference type="Google" id="ProtNLM"/>
    </source>
</evidence>
<protein>
    <recommendedName>
        <fullName evidence="3">Enkurin domain-containing protein</fullName>
    </recommendedName>
</protein>